<gene>
    <name evidence="2" type="ORF">C9I28_21950</name>
</gene>
<evidence type="ECO:0000313" key="3">
    <source>
        <dbReference type="Proteomes" id="UP000240505"/>
    </source>
</evidence>
<organism evidence="2 3">
    <name type="scientific">Pseudoduganella armeniaca</name>
    <dbReference type="NCBI Taxonomy" id="2072590"/>
    <lineage>
        <taxon>Bacteria</taxon>
        <taxon>Pseudomonadati</taxon>
        <taxon>Pseudomonadota</taxon>
        <taxon>Betaproteobacteria</taxon>
        <taxon>Burkholderiales</taxon>
        <taxon>Oxalobacteraceae</taxon>
        <taxon>Telluria group</taxon>
        <taxon>Pseudoduganella</taxon>
    </lineage>
</organism>
<dbReference type="Proteomes" id="UP000240505">
    <property type="component" value="Chromosome"/>
</dbReference>
<accession>A0A2R4CEE2</accession>
<feature type="region of interest" description="Disordered" evidence="1">
    <location>
        <begin position="1"/>
        <end position="97"/>
    </location>
</feature>
<dbReference type="OrthoDB" id="9814245at2"/>
<dbReference type="Pfam" id="PF10685">
    <property type="entry name" value="KGG"/>
    <property type="match status" value="1"/>
</dbReference>
<protein>
    <recommendedName>
        <fullName evidence="4">Stress-induced protein</fullName>
    </recommendedName>
</protein>
<dbReference type="RefSeq" id="WP_107143341.1">
    <property type="nucleotide sequence ID" value="NZ_CP028324.1"/>
</dbReference>
<dbReference type="AlphaFoldDB" id="A0A2R4CEE2"/>
<name>A0A2R4CEE2_9BURK</name>
<evidence type="ECO:0000256" key="1">
    <source>
        <dbReference type="SAM" id="MobiDB-lite"/>
    </source>
</evidence>
<keyword evidence="3" id="KW-1185">Reference proteome</keyword>
<feature type="compositionally biased region" description="Basic and acidic residues" evidence="1">
    <location>
        <begin position="57"/>
        <end position="68"/>
    </location>
</feature>
<proteinExistence type="predicted"/>
<feature type="compositionally biased region" description="Low complexity" evidence="1">
    <location>
        <begin position="1"/>
        <end position="20"/>
    </location>
</feature>
<dbReference type="EMBL" id="CP028324">
    <property type="protein sequence ID" value="AVR98001.1"/>
    <property type="molecule type" value="Genomic_DNA"/>
</dbReference>
<dbReference type="InterPro" id="IPR019626">
    <property type="entry name" value="Stress-induced_KGG_rpt"/>
</dbReference>
<evidence type="ECO:0008006" key="4">
    <source>
        <dbReference type="Google" id="ProtNLM"/>
    </source>
</evidence>
<feature type="compositionally biased region" description="Gly residues" evidence="1">
    <location>
        <begin position="85"/>
        <end position="97"/>
    </location>
</feature>
<reference evidence="2 3" key="1">
    <citation type="submission" date="2018-03" db="EMBL/GenBank/DDBJ databases">
        <title>Massilia armeniaca sp. nov., isolated from desert soil.</title>
        <authorList>
            <person name="Huang H."/>
            <person name="Ren M."/>
        </authorList>
    </citation>
    <scope>NUCLEOTIDE SEQUENCE [LARGE SCALE GENOMIC DNA]</scope>
    <source>
        <strain evidence="2 3">ZMN-3</strain>
    </source>
</reference>
<evidence type="ECO:0000313" key="2">
    <source>
        <dbReference type="EMBL" id="AVR98001.1"/>
    </source>
</evidence>
<dbReference type="KEGG" id="masz:C9I28_21950"/>
<sequence>MASSNQGNNRGNRQGEAQGNTGNKQSATRNRGFASMDPQRQREIASEGGRAAHAKGTAHEFTSEEARRAGAMSHKNGNRQSVRGGNSGGGNDQGNQG</sequence>